<name>S7UVA1_TOXGG</name>
<comment type="caution">
    <text evidence="1">The sequence shown here is derived from an EMBL/GenBank/DDBJ whole genome shotgun (WGS) entry which is preliminary data.</text>
</comment>
<protein>
    <submittedName>
        <fullName evidence="1">Uncharacterized protein</fullName>
    </submittedName>
</protein>
<dbReference type="AlphaFoldDB" id="S7UVA1"/>
<sequence>MRYAPPDNAIRRLTWATARRLYTRESNLARARVEPGRSLRCRRFPLPLRTGRLRVCAAGLPPPICLFGVTRLLRSRKNLVSVALRTRRFSLHLPLQRLQM</sequence>
<reference evidence="1 2" key="1">
    <citation type="submission" date="2006-05" db="EMBL/GenBank/DDBJ databases">
        <authorList>
            <person name="Paulsen I."/>
        </authorList>
    </citation>
    <scope>NUCLEOTIDE SEQUENCE [LARGE SCALE GENOMIC DNA]</scope>
    <source>
        <strain evidence="1 2">GT1</strain>
    </source>
</reference>
<dbReference type="Proteomes" id="UP000005641">
    <property type="component" value="Unassembled WGS sequence"/>
</dbReference>
<evidence type="ECO:0000313" key="2">
    <source>
        <dbReference type="Proteomes" id="UP000005641"/>
    </source>
</evidence>
<organism evidence="1 2">
    <name type="scientific">Toxoplasma gondii (strain ATCC 50853 / GT1)</name>
    <dbReference type="NCBI Taxonomy" id="507601"/>
    <lineage>
        <taxon>Eukaryota</taxon>
        <taxon>Sar</taxon>
        <taxon>Alveolata</taxon>
        <taxon>Apicomplexa</taxon>
        <taxon>Conoidasida</taxon>
        <taxon>Coccidia</taxon>
        <taxon>Eucoccidiorida</taxon>
        <taxon>Eimeriorina</taxon>
        <taxon>Sarcocystidae</taxon>
        <taxon>Toxoplasma</taxon>
    </lineage>
</organism>
<reference evidence="1 2" key="2">
    <citation type="submission" date="2013-05" db="EMBL/GenBank/DDBJ databases">
        <authorList>
            <person name="Sibley D."/>
            <person name="Venepally P."/>
            <person name="Karamycheva S."/>
            <person name="Hadjithomas M."/>
            <person name="Khan A."/>
            <person name="Brunk B."/>
            <person name="Roos D."/>
            <person name="Caler E."/>
            <person name="Lorenzi H."/>
        </authorList>
    </citation>
    <scope>NUCLEOTIDE SEQUENCE [LARGE SCALE GENOMIC DNA]</scope>
    <source>
        <strain evidence="1 2">GT1</strain>
    </source>
</reference>
<dbReference type="EMBL" id="AAQM03000122">
    <property type="protein sequence ID" value="EPR61801.1"/>
    <property type="molecule type" value="Genomic_DNA"/>
</dbReference>
<gene>
    <name evidence="1" type="ORF">TGGT1_281530</name>
</gene>
<accession>S7UVA1</accession>
<evidence type="ECO:0000313" key="1">
    <source>
        <dbReference type="EMBL" id="EPR61801.1"/>
    </source>
</evidence>
<dbReference type="VEuPathDB" id="ToxoDB:TGGT1_281530"/>
<proteinExistence type="predicted"/>